<reference evidence="4 5" key="1">
    <citation type="journal article" date="2015" name="Genome Announc.">
        <title>Expanding the biotechnology potential of lactobacilli through comparative genomics of 213 strains and associated genera.</title>
        <authorList>
            <person name="Sun Z."/>
            <person name="Harris H.M."/>
            <person name="McCann A."/>
            <person name="Guo C."/>
            <person name="Argimon S."/>
            <person name="Zhang W."/>
            <person name="Yang X."/>
            <person name="Jeffery I.B."/>
            <person name="Cooney J.C."/>
            <person name="Kagawa T.F."/>
            <person name="Liu W."/>
            <person name="Song Y."/>
            <person name="Salvetti E."/>
            <person name="Wrobel A."/>
            <person name="Rasinkangas P."/>
            <person name="Parkhill J."/>
            <person name="Rea M.C."/>
            <person name="O'Sullivan O."/>
            <person name="Ritari J."/>
            <person name="Douillard F.P."/>
            <person name="Paul Ross R."/>
            <person name="Yang R."/>
            <person name="Briner A.E."/>
            <person name="Felis G.E."/>
            <person name="de Vos W.M."/>
            <person name="Barrangou R."/>
            <person name="Klaenhammer T.R."/>
            <person name="Caufield P.W."/>
            <person name="Cui Y."/>
            <person name="Zhang H."/>
            <person name="O'Toole P.W."/>
        </authorList>
    </citation>
    <scope>NUCLEOTIDE SEQUENCE [LARGE SCALE GENOMIC DNA]</scope>
    <source>
        <strain evidence="4 5">DSM 20178</strain>
    </source>
</reference>
<proteinExistence type="predicted"/>
<sequence length="148" mass="16830">MEAFMSVSYTIGEVAAITHLSIPTIRYYDKEGLIPDLQKDQAGVRCFTAQNLSALEMINCLKTAGMSIKDIRTFMQWNLEGDATLIKRLNFFNQLHTAVENQMQQLEQTLNTIEYKQHYYRQAVADGTEKYVKTGTAHTAATANEQDR</sequence>
<evidence type="ECO:0000313" key="5">
    <source>
        <dbReference type="Proteomes" id="UP000051984"/>
    </source>
</evidence>
<dbReference type="PROSITE" id="PS50937">
    <property type="entry name" value="HTH_MERR_2"/>
    <property type="match status" value="1"/>
</dbReference>
<dbReference type="InterPro" id="IPR000551">
    <property type="entry name" value="MerR-type_HTH_dom"/>
</dbReference>
<evidence type="ECO:0000256" key="2">
    <source>
        <dbReference type="SAM" id="Coils"/>
    </source>
</evidence>
<dbReference type="GO" id="GO:0003700">
    <property type="term" value="F:DNA-binding transcription factor activity"/>
    <property type="evidence" value="ECO:0007669"/>
    <property type="project" value="InterPro"/>
</dbReference>
<name>A0A0R1EQD7_LACZE</name>
<dbReference type="InterPro" id="IPR009061">
    <property type="entry name" value="DNA-bd_dom_put_sf"/>
</dbReference>
<gene>
    <name evidence="4" type="ORF">FD51_GL001139</name>
</gene>
<dbReference type="Gene3D" id="1.10.1660.10">
    <property type="match status" value="1"/>
</dbReference>
<evidence type="ECO:0000313" key="4">
    <source>
        <dbReference type="EMBL" id="KRK11565.1"/>
    </source>
</evidence>
<feature type="coiled-coil region" evidence="2">
    <location>
        <begin position="89"/>
        <end position="116"/>
    </location>
</feature>
<dbReference type="SUPFAM" id="SSF46955">
    <property type="entry name" value="Putative DNA-binding domain"/>
    <property type="match status" value="1"/>
</dbReference>
<dbReference type="Pfam" id="PF13411">
    <property type="entry name" value="MerR_1"/>
    <property type="match status" value="1"/>
</dbReference>
<organism evidence="4 5">
    <name type="scientific">Lacticaseibacillus zeae DSM 20178 = KCTC 3804</name>
    <dbReference type="NCBI Taxonomy" id="1423816"/>
    <lineage>
        <taxon>Bacteria</taxon>
        <taxon>Bacillati</taxon>
        <taxon>Bacillota</taxon>
        <taxon>Bacilli</taxon>
        <taxon>Lactobacillales</taxon>
        <taxon>Lactobacillaceae</taxon>
        <taxon>Lacticaseibacillus</taxon>
    </lineage>
</organism>
<dbReference type="EMBL" id="AZCT01000017">
    <property type="protein sequence ID" value="KRK11565.1"/>
    <property type="molecule type" value="Genomic_DNA"/>
</dbReference>
<evidence type="ECO:0000256" key="1">
    <source>
        <dbReference type="ARBA" id="ARBA00023125"/>
    </source>
</evidence>
<dbReference type="PANTHER" id="PTHR30204:SF82">
    <property type="entry name" value="TRANSCRIPTIONAL REGULATOR, MERR FAMILY"/>
    <property type="match status" value="1"/>
</dbReference>
<accession>A0A0R1EQD7</accession>
<dbReference type="InterPro" id="IPR047057">
    <property type="entry name" value="MerR_fam"/>
</dbReference>
<keyword evidence="2" id="KW-0175">Coiled coil</keyword>
<dbReference type="eggNOG" id="COG0789">
    <property type="taxonomic scope" value="Bacteria"/>
</dbReference>
<dbReference type="CDD" id="cd01109">
    <property type="entry name" value="HTH_YyaN"/>
    <property type="match status" value="1"/>
</dbReference>
<dbReference type="PATRIC" id="fig|1423816.3.peg.1179"/>
<comment type="caution">
    <text evidence="4">The sequence shown here is derived from an EMBL/GenBank/DDBJ whole genome shotgun (WGS) entry which is preliminary data.</text>
</comment>
<evidence type="ECO:0000259" key="3">
    <source>
        <dbReference type="PROSITE" id="PS50937"/>
    </source>
</evidence>
<dbReference type="Proteomes" id="UP000051984">
    <property type="component" value="Unassembled WGS sequence"/>
</dbReference>
<dbReference type="SMART" id="SM00422">
    <property type="entry name" value="HTH_MERR"/>
    <property type="match status" value="1"/>
</dbReference>
<dbReference type="PANTHER" id="PTHR30204">
    <property type="entry name" value="REDOX-CYCLING DRUG-SENSING TRANSCRIPTIONAL ACTIVATOR SOXR"/>
    <property type="match status" value="1"/>
</dbReference>
<protein>
    <submittedName>
        <fullName evidence="4">MerR family transcriptional regulator</fullName>
    </submittedName>
</protein>
<dbReference type="AlphaFoldDB" id="A0A0R1EQD7"/>
<feature type="domain" description="HTH merR-type" evidence="3">
    <location>
        <begin position="8"/>
        <end position="77"/>
    </location>
</feature>
<dbReference type="GO" id="GO:0003677">
    <property type="term" value="F:DNA binding"/>
    <property type="evidence" value="ECO:0007669"/>
    <property type="project" value="UniProtKB-KW"/>
</dbReference>
<keyword evidence="1" id="KW-0238">DNA-binding</keyword>